<dbReference type="GO" id="GO:0004568">
    <property type="term" value="F:chitinase activity"/>
    <property type="evidence" value="ECO:0007669"/>
    <property type="project" value="TreeGrafter"/>
</dbReference>
<dbReference type="InterPro" id="IPR001223">
    <property type="entry name" value="Glyco_hydro18_cat"/>
</dbReference>
<dbReference type="AlphaFoldDB" id="A0A5J9SEP3"/>
<feature type="signal peptide" evidence="1">
    <location>
        <begin position="1"/>
        <end position="31"/>
    </location>
</feature>
<keyword evidence="1" id="KW-0732">Signal</keyword>
<dbReference type="GO" id="GO:0005576">
    <property type="term" value="C:extracellular region"/>
    <property type="evidence" value="ECO:0007669"/>
    <property type="project" value="TreeGrafter"/>
</dbReference>
<evidence type="ECO:0000256" key="1">
    <source>
        <dbReference type="SAM" id="SignalP"/>
    </source>
</evidence>
<comment type="caution">
    <text evidence="3">The sequence shown here is derived from an EMBL/GenBank/DDBJ whole genome shotgun (WGS) entry which is preliminary data.</text>
</comment>
<dbReference type="PANTHER" id="PTHR45708:SF65">
    <property type="entry name" value="CHITINASE"/>
    <property type="match status" value="1"/>
</dbReference>
<dbReference type="PROSITE" id="PS51910">
    <property type="entry name" value="GH18_2"/>
    <property type="match status" value="1"/>
</dbReference>
<dbReference type="Gene3D" id="3.20.20.80">
    <property type="entry name" value="Glycosidases"/>
    <property type="match status" value="1"/>
</dbReference>
<accession>A0A5J9SEP3</accession>
<dbReference type="PANTHER" id="PTHR45708">
    <property type="entry name" value="ENDOCHITINASE"/>
    <property type="match status" value="1"/>
</dbReference>
<feature type="non-terminal residue" evidence="3">
    <location>
        <position position="1"/>
    </location>
</feature>
<name>A0A5J9SEP3_9POAL</name>
<dbReference type="Gramene" id="TVT97770">
    <property type="protein sequence ID" value="TVT97770"/>
    <property type="gene ID" value="EJB05_56954"/>
</dbReference>
<sequence length="158" mass="17043">MALQRRLPLLATSVSCSFLLLLLLFPSQTTAGKTGQLTVFWGRNKTEGSLRETCDTGLYTTVIISFFSVFGHGKYNLDISGHPLAGMGADIKHCQSKHILRSYSRAPGWAAKEKTDGLLNCSIATVWATVLKTADLQNLRVGLGPPVHPAGSATAFHE</sequence>
<proteinExistence type="predicted"/>
<dbReference type="InterPro" id="IPR050542">
    <property type="entry name" value="Glycosyl_Hydrlase18_Chitinase"/>
</dbReference>
<gene>
    <name evidence="3" type="ORF">EJB05_56954</name>
</gene>
<dbReference type="SUPFAM" id="SSF51445">
    <property type="entry name" value="(Trans)glycosidases"/>
    <property type="match status" value="1"/>
</dbReference>
<feature type="domain" description="GH18" evidence="2">
    <location>
        <begin position="35"/>
        <end position="158"/>
    </location>
</feature>
<evidence type="ECO:0000313" key="3">
    <source>
        <dbReference type="EMBL" id="TVT97770.1"/>
    </source>
</evidence>
<evidence type="ECO:0000313" key="4">
    <source>
        <dbReference type="Proteomes" id="UP000324897"/>
    </source>
</evidence>
<organism evidence="3 4">
    <name type="scientific">Eragrostis curvula</name>
    <name type="common">weeping love grass</name>
    <dbReference type="NCBI Taxonomy" id="38414"/>
    <lineage>
        <taxon>Eukaryota</taxon>
        <taxon>Viridiplantae</taxon>
        <taxon>Streptophyta</taxon>
        <taxon>Embryophyta</taxon>
        <taxon>Tracheophyta</taxon>
        <taxon>Spermatophyta</taxon>
        <taxon>Magnoliopsida</taxon>
        <taxon>Liliopsida</taxon>
        <taxon>Poales</taxon>
        <taxon>Poaceae</taxon>
        <taxon>PACMAD clade</taxon>
        <taxon>Chloridoideae</taxon>
        <taxon>Eragrostideae</taxon>
        <taxon>Eragrostidinae</taxon>
        <taxon>Eragrostis</taxon>
    </lineage>
</organism>
<dbReference type="EMBL" id="RWGY01000944">
    <property type="protein sequence ID" value="TVT97770.1"/>
    <property type="molecule type" value="Genomic_DNA"/>
</dbReference>
<dbReference type="InterPro" id="IPR017853">
    <property type="entry name" value="GH"/>
</dbReference>
<evidence type="ECO:0000259" key="2">
    <source>
        <dbReference type="PROSITE" id="PS51910"/>
    </source>
</evidence>
<dbReference type="GO" id="GO:0005975">
    <property type="term" value="P:carbohydrate metabolic process"/>
    <property type="evidence" value="ECO:0007669"/>
    <property type="project" value="InterPro"/>
</dbReference>
<dbReference type="Proteomes" id="UP000324897">
    <property type="component" value="Unassembled WGS sequence"/>
</dbReference>
<reference evidence="3 4" key="1">
    <citation type="journal article" date="2019" name="Sci. Rep.">
        <title>A high-quality genome of Eragrostis curvula grass provides insights into Poaceae evolution and supports new strategies to enhance forage quality.</title>
        <authorList>
            <person name="Carballo J."/>
            <person name="Santos B.A.C.M."/>
            <person name="Zappacosta D."/>
            <person name="Garbus I."/>
            <person name="Selva J.P."/>
            <person name="Gallo C.A."/>
            <person name="Diaz A."/>
            <person name="Albertini E."/>
            <person name="Caccamo M."/>
            <person name="Echenique V."/>
        </authorList>
    </citation>
    <scope>NUCLEOTIDE SEQUENCE [LARGE SCALE GENOMIC DNA]</scope>
    <source>
        <strain evidence="4">cv. Victoria</strain>
        <tissue evidence="3">Leaf</tissue>
    </source>
</reference>
<feature type="chain" id="PRO_5023888512" description="GH18 domain-containing protein" evidence="1">
    <location>
        <begin position="32"/>
        <end position="158"/>
    </location>
</feature>
<keyword evidence="4" id="KW-1185">Reference proteome</keyword>
<protein>
    <recommendedName>
        <fullName evidence="2">GH18 domain-containing protein</fullName>
    </recommendedName>
</protein>